<accession>A0A165JX61</accession>
<evidence type="ECO:0000256" key="9">
    <source>
        <dbReference type="ARBA" id="ARBA00023228"/>
    </source>
</evidence>
<keyword evidence="8 12" id="KW-0472">Membrane</keyword>
<dbReference type="EMBL" id="KV423917">
    <property type="protein sequence ID" value="KZT62388.1"/>
    <property type="molecule type" value="Genomic_DNA"/>
</dbReference>
<feature type="region of interest" description="Disordered" evidence="11">
    <location>
        <begin position="250"/>
        <end position="294"/>
    </location>
</feature>
<dbReference type="OrthoDB" id="75720at2759"/>
<dbReference type="GO" id="GO:0000324">
    <property type="term" value="C:fungal-type vacuole"/>
    <property type="evidence" value="ECO:0007669"/>
    <property type="project" value="TreeGrafter"/>
</dbReference>
<organism evidence="13 14">
    <name type="scientific">Calocera cornea HHB12733</name>
    <dbReference type="NCBI Taxonomy" id="1353952"/>
    <lineage>
        <taxon>Eukaryota</taxon>
        <taxon>Fungi</taxon>
        <taxon>Dikarya</taxon>
        <taxon>Basidiomycota</taxon>
        <taxon>Agaricomycotina</taxon>
        <taxon>Dacrymycetes</taxon>
        <taxon>Dacrymycetales</taxon>
        <taxon>Dacrymycetaceae</taxon>
        <taxon>Calocera</taxon>
    </lineage>
</organism>
<evidence type="ECO:0000256" key="3">
    <source>
        <dbReference type="ARBA" id="ARBA00022448"/>
    </source>
</evidence>
<evidence type="ECO:0000256" key="10">
    <source>
        <dbReference type="ARBA" id="ARBA00048473"/>
    </source>
</evidence>
<evidence type="ECO:0000256" key="12">
    <source>
        <dbReference type="SAM" id="Phobius"/>
    </source>
</evidence>
<feature type="compositionally biased region" description="Basic and acidic residues" evidence="11">
    <location>
        <begin position="274"/>
        <end position="287"/>
    </location>
</feature>
<dbReference type="AlphaFoldDB" id="A0A165JX61"/>
<name>A0A165JX61_9BASI</name>
<dbReference type="PANTHER" id="PTHR13131:SF5">
    <property type="entry name" value="CYSTINOSIN"/>
    <property type="match status" value="1"/>
</dbReference>
<dbReference type="STRING" id="1353952.A0A165JX61"/>
<evidence type="ECO:0000256" key="11">
    <source>
        <dbReference type="SAM" id="MobiDB-lite"/>
    </source>
</evidence>
<feature type="transmembrane region" description="Helical" evidence="12">
    <location>
        <begin position="88"/>
        <end position="109"/>
    </location>
</feature>
<feature type="transmembrane region" description="Helical" evidence="12">
    <location>
        <begin position="178"/>
        <end position="201"/>
    </location>
</feature>
<keyword evidence="4 12" id="KW-0812">Transmembrane</keyword>
<keyword evidence="7 12" id="KW-1133">Transmembrane helix</keyword>
<gene>
    <name evidence="13" type="ORF">CALCODRAFT_252015</name>
</gene>
<evidence type="ECO:0000256" key="8">
    <source>
        <dbReference type="ARBA" id="ARBA00023136"/>
    </source>
</evidence>
<sequence>MLAPLEVLSAVIGWTYFFLWSFSFYGQVLLNYRRKRVDGLSMDFAWLNVYGHGSYAVFTSAMFFSASVREQYRERNGGHDSSVRGNDVAFAVHAFTLATFTLLQTFWYPRAPGQLLSNFNRVLLVAFSLFCILDLTLVLAAAEKVLPFLYHLSYFKLYVSIAKYVPQAWLNYERRSTVGWSIVNILLDFSGGILSLAQLFLDSWLAQDWTSVTGNPVKFGLSLLSILFDVLFMVQHYVLYRHAREKPDAEIGAPPASASAELGAEGQGVVGGATERHPHDDEQERTEQTPLLRA</sequence>
<evidence type="ECO:0000256" key="5">
    <source>
        <dbReference type="ARBA" id="ARBA00022737"/>
    </source>
</evidence>
<comment type="similarity">
    <text evidence="2">Belongs to the cystinosin family.</text>
</comment>
<feature type="transmembrane region" description="Helical" evidence="12">
    <location>
        <begin position="121"/>
        <end position="142"/>
    </location>
</feature>
<feature type="transmembrane region" description="Helical" evidence="12">
    <location>
        <begin position="221"/>
        <end position="240"/>
    </location>
</feature>
<dbReference type="InterPro" id="IPR006603">
    <property type="entry name" value="PQ-loop_rpt"/>
</dbReference>
<dbReference type="PANTHER" id="PTHR13131">
    <property type="entry name" value="CYSTINOSIN"/>
    <property type="match status" value="1"/>
</dbReference>
<dbReference type="NCBIfam" id="TIGR00951">
    <property type="entry name" value="2A43"/>
    <property type="match status" value="1"/>
</dbReference>
<keyword evidence="14" id="KW-1185">Reference proteome</keyword>
<keyword evidence="6" id="KW-0769">Symport</keyword>
<feature type="transmembrane region" description="Helical" evidence="12">
    <location>
        <begin position="12"/>
        <end position="32"/>
    </location>
</feature>
<evidence type="ECO:0000256" key="1">
    <source>
        <dbReference type="ARBA" id="ARBA00004155"/>
    </source>
</evidence>
<dbReference type="FunFam" id="1.20.1280.290:FF:000016">
    <property type="entry name" value="Cystinosin homolog"/>
    <property type="match status" value="1"/>
</dbReference>
<dbReference type="GO" id="GO:0015293">
    <property type="term" value="F:symporter activity"/>
    <property type="evidence" value="ECO:0007669"/>
    <property type="project" value="UniProtKB-KW"/>
</dbReference>
<evidence type="ECO:0000256" key="2">
    <source>
        <dbReference type="ARBA" id="ARBA00006855"/>
    </source>
</evidence>
<evidence type="ECO:0000313" key="14">
    <source>
        <dbReference type="Proteomes" id="UP000076842"/>
    </source>
</evidence>
<proteinExistence type="inferred from homology"/>
<dbReference type="Pfam" id="PF04193">
    <property type="entry name" value="PQ-loop"/>
    <property type="match status" value="2"/>
</dbReference>
<evidence type="ECO:0000313" key="13">
    <source>
        <dbReference type="EMBL" id="KZT62388.1"/>
    </source>
</evidence>
<keyword evidence="9" id="KW-0458">Lysosome</keyword>
<reference evidence="13 14" key="1">
    <citation type="journal article" date="2016" name="Mol. Biol. Evol.">
        <title>Comparative Genomics of Early-Diverging Mushroom-Forming Fungi Provides Insights into the Origins of Lignocellulose Decay Capabilities.</title>
        <authorList>
            <person name="Nagy L.G."/>
            <person name="Riley R."/>
            <person name="Tritt A."/>
            <person name="Adam C."/>
            <person name="Daum C."/>
            <person name="Floudas D."/>
            <person name="Sun H."/>
            <person name="Yadav J.S."/>
            <person name="Pangilinan J."/>
            <person name="Larsson K.H."/>
            <person name="Matsuura K."/>
            <person name="Barry K."/>
            <person name="Labutti K."/>
            <person name="Kuo R."/>
            <person name="Ohm R.A."/>
            <person name="Bhattacharya S.S."/>
            <person name="Shirouzu T."/>
            <person name="Yoshinaga Y."/>
            <person name="Martin F.M."/>
            <person name="Grigoriev I.V."/>
            <person name="Hibbett D.S."/>
        </authorList>
    </citation>
    <scope>NUCLEOTIDE SEQUENCE [LARGE SCALE GENOMIC DNA]</scope>
    <source>
        <strain evidence="13 14">HHB12733</strain>
    </source>
</reference>
<dbReference type="Gene3D" id="1.20.1280.290">
    <property type="match status" value="2"/>
</dbReference>
<evidence type="ECO:0000256" key="4">
    <source>
        <dbReference type="ARBA" id="ARBA00022692"/>
    </source>
</evidence>
<evidence type="ECO:0000256" key="7">
    <source>
        <dbReference type="ARBA" id="ARBA00022989"/>
    </source>
</evidence>
<dbReference type="InterPro" id="IPR005282">
    <property type="entry name" value="LC_transporter"/>
</dbReference>
<feature type="transmembrane region" description="Helical" evidence="12">
    <location>
        <begin position="44"/>
        <end position="68"/>
    </location>
</feature>
<dbReference type="GO" id="GO:0015184">
    <property type="term" value="F:L-cystine transmembrane transporter activity"/>
    <property type="evidence" value="ECO:0007669"/>
    <property type="project" value="TreeGrafter"/>
</dbReference>
<comment type="subcellular location">
    <subcellularLocation>
        <location evidence="1">Lysosome membrane</location>
        <topology evidence="1">Multi-pass membrane protein</topology>
    </subcellularLocation>
</comment>
<evidence type="ECO:0000256" key="6">
    <source>
        <dbReference type="ARBA" id="ARBA00022847"/>
    </source>
</evidence>
<dbReference type="Proteomes" id="UP000076842">
    <property type="component" value="Unassembled WGS sequence"/>
</dbReference>
<dbReference type="SMART" id="SM00679">
    <property type="entry name" value="CTNS"/>
    <property type="match status" value="2"/>
</dbReference>
<dbReference type="InParanoid" id="A0A165JX61"/>
<evidence type="ECO:0008006" key="15">
    <source>
        <dbReference type="Google" id="ProtNLM"/>
    </source>
</evidence>
<keyword evidence="3" id="KW-0813">Transport</keyword>
<protein>
    <recommendedName>
        <fullName evidence="15">Cystinosin</fullName>
    </recommendedName>
</protein>
<comment type="catalytic activity">
    <reaction evidence="10">
        <text>L-cystine(out) + H(+)(out) = L-cystine(in) + H(+)(in)</text>
        <dbReference type="Rhea" id="RHEA:66172"/>
        <dbReference type="ChEBI" id="CHEBI:15378"/>
        <dbReference type="ChEBI" id="CHEBI:35491"/>
    </reaction>
    <physiologicalReaction direction="left-to-right" evidence="10">
        <dbReference type="Rhea" id="RHEA:66173"/>
    </physiologicalReaction>
</comment>
<dbReference type="GO" id="GO:0005774">
    <property type="term" value="C:vacuolar membrane"/>
    <property type="evidence" value="ECO:0007669"/>
    <property type="project" value="TreeGrafter"/>
</dbReference>
<keyword evidence="5" id="KW-0677">Repeat</keyword>